<gene>
    <name evidence="1" type="ORF">D9613_001148</name>
</gene>
<protein>
    <submittedName>
        <fullName evidence="1">Uncharacterized protein</fullName>
    </submittedName>
</protein>
<dbReference type="AlphaFoldDB" id="A0A8H4R0A5"/>
<sequence length="354" mass="41437">MFPLPKAKYSQEKYNEWMKNYLDTVTTDIYLYATPELGPQFQALRHAGLTITIDTTYNSAFEIPPLKGKEIQYQRMEKNDRSRRGRSANKTETYAVHNSKLFFLHSALQTVQAKGKQYEYAFWNGPSSFKYQEHEYREWPFPDKVQQVWKEGSGLSGTKEEDLIFVPIFDMPHSSMSFWSETMGPIDSKFSEGTFFGGTPKAIDWFARTFYAYHDHYLSLEEFIGKGESLINSLFFLFPERFITVWHNDPQAPAYLALKPTSPEDSLLGQCGSVWHYYQFWLAHPSAQTAMRNLWLRNATKWRLWGWWRHVDRTPCQETRVIDMKDVLGRRLGAGWNAPQRVAGVRIPEKVTWS</sequence>
<evidence type="ECO:0000313" key="1">
    <source>
        <dbReference type="EMBL" id="KAF4620483.1"/>
    </source>
</evidence>
<evidence type="ECO:0000313" key="2">
    <source>
        <dbReference type="Proteomes" id="UP000521872"/>
    </source>
</evidence>
<reference evidence="1 2" key="1">
    <citation type="submission" date="2019-12" db="EMBL/GenBank/DDBJ databases">
        <authorList>
            <person name="Floudas D."/>
            <person name="Bentzer J."/>
            <person name="Ahren D."/>
            <person name="Johansson T."/>
            <person name="Persson P."/>
            <person name="Tunlid A."/>
        </authorList>
    </citation>
    <scope>NUCLEOTIDE SEQUENCE [LARGE SCALE GENOMIC DNA]</scope>
    <source>
        <strain evidence="1 2">CBS 102.39</strain>
    </source>
</reference>
<name>A0A8H4R0A5_9AGAR</name>
<keyword evidence="2" id="KW-1185">Reference proteome</keyword>
<accession>A0A8H4R0A5</accession>
<organism evidence="1 2">
    <name type="scientific">Agrocybe pediades</name>
    <dbReference type="NCBI Taxonomy" id="84607"/>
    <lineage>
        <taxon>Eukaryota</taxon>
        <taxon>Fungi</taxon>
        <taxon>Dikarya</taxon>
        <taxon>Basidiomycota</taxon>
        <taxon>Agaricomycotina</taxon>
        <taxon>Agaricomycetes</taxon>
        <taxon>Agaricomycetidae</taxon>
        <taxon>Agaricales</taxon>
        <taxon>Agaricineae</taxon>
        <taxon>Strophariaceae</taxon>
        <taxon>Agrocybe</taxon>
    </lineage>
</organism>
<comment type="caution">
    <text evidence="1">The sequence shown here is derived from an EMBL/GenBank/DDBJ whole genome shotgun (WGS) entry which is preliminary data.</text>
</comment>
<dbReference type="Proteomes" id="UP000521872">
    <property type="component" value="Unassembled WGS sequence"/>
</dbReference>
<dbReference type="EMBL" id="JAACJL010000015">
    <property type="protein sequence ID" value="KAF4620483.1"/>
    <property type="molecule type" value="Genomic_DNA"/>
</dbReference>
<proteinExistence type="predicted"/>